<proteinExistence type="inferred from homology"/>
<dbReference type="InterPro" id="IPR002052">
    <property type="entry name" value="DNA_methylase_N6_adenine_CS"/>
</dbReference>
<keyword evidence="3" id="KW-0808">Transferase</keyword>
<accession>A0A0F9J191</accession>
<evidence type="ECO:0000256" key="2">
    <source>
        <dbReference type="ARBA" id="ARBA00022603"/>
    </source>
</evidence>
<dbReference type="PROSITE" id="PS00092">
    <property type="entry name" value="N6_MTASE"/>
    <property type="match status" value="1"/>
</dbReference>
<dbReference type="EMBL" id="LAZR01011105">
    <property type="protein sequence ID" value="KKM63399.1"/>
    <property type="molecule type" value="Genomic_DNA"/>
</dbReference>
<gene>
    <name evidence="5" type="ORF">LCGC14_1511870</name>
</gene>
<evidence type="ECO:0000256" key="1">
    <source>
        <dbReference type="ARBA" id="ARBA00006594"/>
    </source>
</evidence>
<dbReference type="GO" id="GO:0008170">
    <property type="term" value="F:N-methyltransferase activity"/>
    <property type="evidence" value="ECO:0007669"/>
    <property type="project" value="InterPro"/>
</dbReference>
<dbReference type="PANTHER" id="PTHR13370:SF3">
    <property type="entry name" value="TRNA (GUANINE(10)-N2)-METHYLTRANSFERASE HOMOLOG"/>
    <property type="match status" value="1"/>
</dbReference>
<evidence type="ECO:0000313" key="5">
    <source>
        <dbReference type="EMBL" id="KKM63399.1"/>
    </source>
</evidence>
<dbReference type="InterPro" id="IPR002941">
    <property type="entry name" value="DNA_methylase_N4/N6"/>
</dbReference>
<dbReference type="InterPro" id="IPR029063">
    <property type="entry name" value="SAM-dependent_MTases_sf"/>
</dbReference>
<comment type="similarity">
    <text evidence="1">Belongs to the N(4)/N(6)-methyltransferase family.</text>
</comment>
<keyword evidence="2" id="KW-0489">Methyltransferase</keyword>
<protein>
    <recommendedName>
        <fullName evidence="4">DNA methylase N-4/N-6 domain-containing protein</fullName>
    </recommendedName>
</protein>
<name>A0A0F9J191_9ZZZZ</name>
<dbReference type="PANTHER" id="PTHR13370">
    <property type="entry name" value="RNA METHYLASE-RELATED"/>
    <property type="match status" value="1"/>
</dbReference>
<dbReference type="AlphaFoldDB" id="A0A0F9J191"/>
<evidence type="ECO:0000259" key="4">
    <source>
        <dbReference type="Pfam" id="PF01555"/>
    </source>
</evidence>
<dbReference type="GO" id="GO:0003677">
    <property type="term" value="F:DNA binding"/>
    <property type="evidence" value="ECO:0007669"/>
    <property type="project" value="InterPro"/>
</dbReference>
<dbReference type="Pfam" id="PF01555">
    <property type="entry name" value="N6_N4_Mtase"/>
    <property type="match status" value="1"/>
</dbReference>
<dbReference type="InterPro" id="IPR001091">
    <property type="entry name" value="RM_Methyltransferase"/>
</dbReference>
<dbReference type="PRINTS" id="PR00508">
    <property type="entry name" value="S21N4MTFRASE"/>
</dbReference>
<evidence type="ECO:0000256" key="3">
    <source>
        <dbReference type="ARBA" id="ARBA00022679"/>
    </source>
</evidence>
<reference evidence="5" key="1">
    <citation type="journal article" date="2015" name="Nature">
        <title>Complex archaea that bridge the gap between prokaryotes and eukaryotes.</title>
        <authorList>
            <person name="Spang A."/>
            <person name="Saw J.H."/>
            <person name="Jorgensen S.L."/>
            <person name="Zaremba-Niedzwiedzka K."/>
            <person name="Martijn J."/>
            <person name="Lind A.E."/>
            <person name="van Eijk R."/>
            <person name="Schleper C."/>
            <person name="Guy L."/>
            <person name="Ettema T.J."/>
        </authorList>
    </citation>
    <scope>NUCLEOTIDE SEQUENCE</scope>
</reference>
<organism evidence="5">
    <name type="scientific">marine sediment metagenome</name>
    <dbReference type="NCBI Taxonomy" id="412755"/>
    <lineage>
        <taxon>unclassified sequences</taxon>
        <taxon>metagenomes</taxon>
        <taxon>ecological metagenomes</taxon>
    </lineage>
</organism>
<dbReference type="GO" id="GO:0009007">
    <property type="term" value="F:site-specific DNA-methyltransferase (adenine-specific) activity"/>
    <property type="evidence" value="ECO:0007669"/>
    <property type="project" value="TreeGrafter"/>
</dbReference>
<dbReference type="GO" id="GO:0032259">
    <property type="term" value="P:methylation"/>
    <property type="evidence" value="ECO:0007669"/>
    <property type="project" value="UniProtKB-KW"/>
</dbReference>
<dbReference type="GO" id="GO:0005737">
    <property type="term" value="C:cytoplasm"/>
    <property type="evidence" value="ECO:0007669"/>
    <property type="project" value="TreeGrafter"/>
</dbReference>
<dbReference type="SUPFAM" id="SSF53335">
    <property type="entry name" value="S-adenosyl-L-methionine-dependent methyltransferases"/>
    <property type="match status" value="1"/>
</dbReference>
<dbReference type="Gene3D" id="3.40.50.150">
    <property type="entry name" value="Vaccinia Virus protein VP39"/>
    <property type="match status" value="1"/>
</dbReference>
<feature type="domain" description="DNA methylase N-4/N-6" evidence="4">
    <location>
        <begin position="167"/>
        <end position="232"/>
    </location>
</feature>
<sequence length="242" mass="27202">MAKLDPIVDAIGVEPYFRDDAVVIYHADCRTLLPKIPKVDLVLTDPPYGMSENSGRRLHAYKNPAKSGGRIGWQGFAEATEYGDTTWNHDPLDAAGWAMLQQASEAQIIWGANHLLGVLGKPPRSLVWDKKCKNDWEDVFSDCEFGWCSQVGPDRLYRHLWMGAMRNGGDGKRVHPTQKPTQLMSWCLRFFPDAQTVLDPFMGSGTTLRAAKDLGRYAIGIEIEEKYCEIAKRRMAQTVMAL</sequence>
<comment type="caution">
    <text evidence="5">The sequence shown here is derived from an EMBL/GenBank/DDBJ whole genome shotgun (WGS) entry which is preliminary data.</text>
</comment>